<dbReference type="InterPro" id="IPR001789">
    <property type="entry name" value="Sig_transdc_resp-reg_receiver"/>
</dbReference>
<dbReference type="CDD" id="cd17536">
    <property type="entry name" value="REC_YesN-like"/>
    <property type="match status" value="1"/>
</dbReference>
<feature type="domain" description="Response regulatory" evidence="3">
    <location>
        <begin position="2"/>
        <end position="118"/>
    </location>
</feature>
<evidence type="ECO:0000256" key="1">
    <source>
        <dbReference type="ARBA" id="ARBA00022553"/>
    </source>
</evidence>
<evidence type="ECO:0000256" key="2">
    <source>
        <dbReference type="PROSITE-ProRule" id="PRU00169"/>
    </source>
</evidence>
<keyword evidence="5" id="KW-1185">Reference proteome</keyword>
<feature type="modified residue" description="4-aspartylphosphate" evidence="2">
    <location>
        <position position="53"/>
    </location>
</feature>
<name>A0ABU9DMH1_9BACL</name>
<dbReference type="InterPro" id="IPR050595">
    <property type="entry name" value="Bact_response_regulator"/>
</dbReference>
<dbReference type="Gene3D" id="3.40.50.2300">
    <property type="match status" value="1"/>
</dbReference>
<dbReference type="Pfam" id="PF00072">
    <property type="entry name" value="Response_reg"/>
    <property type="match status" value="1"/>
</dbReference>
<proteinExistence type="predicted"/>
<protein>
    <submittedName>
        <fullName evidence="4">Response regulator</fullName>
    </submittedName>
</protein>
<dbReference type="RefSeq" id="WP_341417198.1">
    <property type="nucleotide sequence ID" value="NZ_JBBPCC010000013.1"/>
</dbReference>
<gene>
    <name evidence="4" type="ORF">WMW72_19365</name>
</gene>
<comment type="caution">
    <text evidence="4">The sequence shown here is derived from an EMBL/GenBank/DDBJ whole genome shotgun (WGS) entry which is preliminary data.</text>
</comment>
<organism evidence="4 5">
    <name type="scientific">Paenibacillus filicis</name>
    <dbReference type="NCBI Taxonomy" id="669464"/>
    <lineage>
        <taxon>Bacteria</taxon>
        <taxon>Bacillati</taxon>
        <taxon>Bacillota</taxon>
        <taxon>Bacilli</taxon>
        <taxon>Bacillales</taxon>
        <taxon>Paenibacillaceae</taxon>
        <taxon>Paenibacillus</taxon>
    </lineage>
</organism>
<evidence type="ECO:0000259" key="3">
    <source>
        <dbReference type="PROSITE" id="PS50110"/>
    </source>
</evidence>
<dbReference type="PANTHER" id="PTHR44591">
    <property type="entry name" value="STRESS RESPONSE REGULATOR PROTEIN 1"/>
    <property type="match status" value="1"/>
</dbReference>
<accession>A0ABU9DMH1</accession>
<dbReference type="SUPFAM" id="SSF52172">
    <property type="entry name" value="CheY-like"/>
    <property type="match status" value="1"/>
</dbReference>
<dbReference type="EMBL" id="JBBPCC010000013">
    <property type="protein sequence ID" value="MEK8130067.1"/>
    <property type="molecule type" value="Genomic_DNA"/>
</dbReference>
<dbReference type="InterPro" id="IPR011006">
    <property type="entry name" value="CheY-like_superfamily"/>
</dbReference>
<evidence type="ECO:0000313" key="4">
    <source>
        <dbReference type="EMBL" id="MEK8130067.1"/>
    </source>
</evidence>
<dbReference type="Proteomes" id="UP001469365">
    <property type="component" value="Unassembled WGS sequence"/>
</dbReference>
<dbReference type="PANTHER" id="PTHR44591:SF3">
    <property type="entry name" value="RESPONSE REGULATORY DOMAIN-CONTAINING PROTEIN"/>
    <property type="match status" value="1"/>
</dbReference>
<reference evidence="4 5" key="1">
    <citation type="submission" date="2024-04" db="EMBL/GenBank/DDBJ databases">
        <title>draft genome sequnece of Paenibacillus filicis.</title>
        <authorList>
            <person name="Kim D.-U."/>
        </authorList>
    </citation>
    <scope>NUCLEOTIDE SEQUENCE [LARGE SCALE GENOMIC DNA]</scope>
    <source>
        <strain evidence="4 5">KACC14197</strain>
    </source>
</reference>
<sequence>MNILIIDDDFMLTGGVKRTLKKNFPDLNVYEASSAKEALVIMEVNHMDIVLTDIIMPGMDGWTFIETYRHRFLDTQWMVMTGLSSHSDFRKAMQLGVKSYLLKPFSKSELSKNISELIHSSKSFN</sequence>
<keyword evidence="1 2" id="KW-0597">Phosphoprotein</keyword>
<dbReference type="SMART" id="SM00448">
    <property type="entry name" value="REC"/>
    <property type="match status" value="1"/>
</dbReference>
<dbReference type="PROSITE" id="PS50110">
    <property type="entry name" value="RESPONSE_REGULATORY"/>
    <property type="match status" value="1"/>
</dbReference>
<evidence type="ECO:0000313" key="5">
    <source>
        <dbReference type="Proteomes" id="UP001469365"/>
    </source>
</evidence>